<evidence type="ECO:0000256" key="4">
    <source>
        <dbReference type="ARBA" id="ARBA00022692"/>
    </source>
</evidence>
<evidence type="ECO:0000256" key="2">
    <source>
        <dbReference type="ARBA" id="ARBA00005887"/>
    </source>
</evidence>
<keyword evidence="11" id="KW-1185">Reference proteome</keyword>
<feature type="transmembrane region" description="Helical" evidence="8">
    <location>
        <begin position="292"/>
        <end position="312"/>
    </location>
</feature>
<dbReference type="GO" id="GO:0097272">
    <property type="term" value="P:ammonium homeostasis"/>
    <property type="evidence" value="ECO:0007669"/>
    <property type="project" value="TreeGrafter"/>
</dbReference>
<dbReference type="SUPFAM" id="SSF111352">
    <property type="entry name" value="Ammonium transporter"/>
    <property type="match status" value="1"/>
</dbReference>
<dbReference type="RefSeq" id="WP_093139529.1">
    <property type="nucleotide sequence ID" value="NZ_BMWO01000001.1"/>
</dbReference>
<dbReference type="Proteomes" id="UP000199321">
    <property type="component" value="Unassembled WGS sequence"/>
</dbReference>
<name>A0A1G7C7C5_9FLAO</name>
<dbReference type="PROSITE" id="PS01219">
    <property type="entry name" value="AMMONIUM_TRANSP"/>
    <property type="match status" value="1"/>
</dbReference>
<organism evidence="10 11">
    <name type="scientific">Ulvibacter litoralis</name>
    <dbReference type="NCBI Taxonomy" id="227084"/>
    <lineage>
        <taxon>Bacteria</taxon>
        <taxon>Pseudomonadati</taxon>
        <taxon>Bacteroidota</taxon>
        <taxon>Flavobacteriia</taxon>
        <taxon>Flavobacteriales</taxon>
        <taxon>Flavobacteriaceae</taxon>
        <taxon>Ulvibacter</taxon>
    </lineage>
</organism>
<keyword evidence="6 8" id="KW-0472">Membrane</keyword>
<feature type="transmembrane region" description="Helical" evidence="8">
    <location>
        <begin position="236"/>
        <end position="258"/>
    </location>
</feature>
<dbReference type="NCBIfam" id="TIGR00836">
    <property type="entry name" value="amt"/>
    <property type="match status" value="1"/>
</dbReference>
<dbReference type="InterPro" id="IPR001905">
    <property type="entry name" value="Ammonium_transpt"/>
</dbReference>
<keyword evidence="4 8" id="KW-0812">Transmembrane</keyword>
<dbReference type="InterPro" id="IPR029020">
    <property type="entry name" value="Ammonium/urea_transptr"/>
</dbReference>
<accession>A0A1G7C7C5</accession>
<evidence type="ECO:0000313" key="10">
    <source>
        <dbReference type="EMBL" id="SDE35218.1"/>
    </source>
</evidence>
<dbReference type="AlphaFoldDB" id="A0A1G7C7C5"/>
<evidence type="ECO:0000313" key="11">
    <source>
        <dbReference type="Proteomes" id="UP000199321"/>
    </source>
</evidence>
<feature type="transmembrane region" description="Helical" evidence="8">
    <location>
        <begin position="6"/>
        <end position="30"/>
    </location>
</feature>
<dbReference type="Pfam" id="PF00909">
    <property type="entry name" value="Ammonium_transp"/>
    <property type="match status" value="1"/>
</dbReference>
<feature type="transmembrane region" description="Helical" evidence="8">
    <location>
        <begin position="270"/>
        <end position="286"/>
    </location>
</feature>
<evidence type="ECO:0000259" key="9">
    <source>
        <dbReference type="Pfam" id="PF00909"/>
    </source>
</evidence>
<dbReference type="OrthoDB" id="9814202at2"/>
<dbReference type="GO" id="GO:0008519">
    <property type="term" value="F:ammonium channel activity"/>
    <property type="evidence" value="ECO:0007669"/>
    <property type="project" value="InterPro"/>
</dbReference>
<sequence length="410" mass="43947">MELFTINNVWMMICTALVFFMHLGFSLLEIGLTRQKNTINILFKNTFIITVGLLLYAIVGFNLMYPGDFNGFLGFAGLGLEAPLNAAGTLDLTYNEGYTYWTDFLFQGMFAATAATIVSGAVAERIKIVPFMYFVIFYVGIVYPIAGSWKWGGGFLQQLETPFYDFAGSTLVHSVGGWAALVAVYLLGSRIGKYKDGKPQAIPGHNIPLAMTGVLILWLGWFGFNGGSVLSANPEATSLTLVTTCLAAAAGGVVAFMVSTILHKNLDLTMFLNGILGGLVGITAGADQMSPMDAILIGGVAGAIIVFAVSFIDKLKLDDPVGAIAVHLVCGIWGTLAVGLFGNLAGFAQLVSQLIGIGVYAVFCTSTSFIILFALKKTMGIRVSEIEEFEGLDAHEHGMDAYPDFRLNEH</sequence>
<comment type="similarity">
    <text evidence="2 8">Belongs to the ammonia transporter channel (TC 1.A.11.2) family.</text>
</comment>
<proteinExistence type="inferred from homology"/>
<evidence type="ECO:0000256" key="3">
    <source>
        <dbReference type="ARBA" id="ARBA00022448"/>
    </source>
</evidence>
<evidence type="ECO:0000256" key="8">
    <source>
        <dbReference type="RuleBase" id="RU362002"/>
    </source>
</evidence>
<dbReference type="Gene3D" id="1.10.3430.10">
    <property type="entry name" value="Ammonium transporter AmtB like domains"/>
    <property type="match status" value="1"/>
</dbReference>
<dbReference type="GO" id="GO:0005886">
    <property type="term" value="C:plasma membrane"/>
    <property type="evidence" value="ECO:0007669"/>
    <property type="project" value="UniProtKB-SubCell"/>
</dbReference>
<feature type="transmembrane region" description="Helical" evidence="8">
    <location>
        <begin position="207"/>
        <end position="224"/>
    </location>
</feature>
<evidence type="ECO:0000256" key="5">
    <source>
        <dbReference type="ARBA" id="ARBA00022989"/>
    </source>
</evidence>
<dbReference type="EMBL" id="FNBA01000001">
    <property type="protein sequence ID" value="SDE35218.1"/>
    <property type="molecule type" value="Genomic_DNA"/>
</dbReference>
<keyword evidence="7 8" id="KW-0924">Ammonia transport</keyword>
<feature type="domain" description="Ammonium transporter AmtB-like" evidence="9">
    <location>
        <begin position="9"/>
        <end position="402"/>
    </location>
</feature>
<keyword evidence="3 8" id="KW-0813">Transport</keyword>
<feature type="transmembrane region" description="Helical" evidence="8">
    <location>
        <begin position="42"/>
        <end position="65"/>
    </location>
</feature>
<feature type="transmembrane region" description="Helical" evidence="8">
    <location>
        <begin position="166"/>
        <end position="187"/>
    </location>
</feature>
<feature type="transmembrane region" description="Helical" evidence="8">
    <location>
        <begin position="128"/>
        <end position="146"/>
    </location>
</feature>
<dbReference type="PANTHER" id="PTHR11730:SF6">
    <property type="entry name" value="AMMONIUM TRANSPORTER"/>
    <property type="match status" value="1"/>
</dbReference>
<reference evidence="10 11" key="1">
    <citation type="submission" date="2016-10" db="EMBL/GenBank/DDBJ databases">
        <authorList>
            <person name="de Groot N.N."/>
        </authorList>
    </citation>
    <scope>NUCLEOTIDE SEQUENCE [LARGE SCALE GENOMIC DNA]</scope>
    <source>
        <strain evidence="10 11">DSM 16195</strain>
    </source>
</reference>
<evidence type="ECO:0000256" key="1">
    <source>
        <dbReference type="ARBA" id="ARBA00004141"/>
    </source>
</evidence>
<evidence type="ECO:0000256" key="6">
    <source>
        <dbReference type="ARBA" id="ARBA00023136"/>
    </source>
</evidence>
<comment type="subcellular location">
    <subcellularLocation>
        <location evidence="8">Cell membrane</location>
        <topology evidence="8">Multi-pass membrane protein</topology>
    </subcellularLocation>
    <subcellularLocation>
        <location evidence="1">Membrane</location>
        <topology evidence="1">Multi-pass membrane protein</topology>
    </subcellularLocation>
</comment>
<dbReference type="InterPro" id="IPR018047">
    <property type="entry name" value="Ammonium_transpt_CS"/>
</dbReference>
<feature type="transmembrane region" description="Helical" evidence="8">
    <location>
        <begin position="104"/>
        <end position="123"/>
    </location>
</feature>
<feature type="transmembrane region" description="Helical" evidence="8">
    <location>
        <begin position="354"/>
        <end position="375"/>
    </location>
</feature>
<dbReference type="PANTHER" id="PTHR11730">
    <property type="entry name" value="AMMONIUM TRANSPORTER"/>
    <property type="match status" value="1"/>
</dbReference>
<feature type="transmembrane region" description="Helical" evidence="8">
    <location>
        <begin position="324"/>
        <end position="348"/>
    </location>
</feature>
<dbReference type="InterPro" id="IPR024041">
    <property type="entry name" value="NH4_transpt_AmtB-like_dom"/>
</dbReference>
<dbReference type="STRING" id="227084.SAMN05421855_101223"/>
<gene>
    <name evidence="10" type="ORF">SAMN05421855_101223</name>
</gene>
<dbReference type="InterPro" id="IPR002229">
    <property type="entry name" value="RhesusRHD"/>
</dbReference>
<keyword evidence="5 8" id="KW-1133">Transmembrane helix</keyword>
<dbReference type="PRINTS" id="PR00342">
    <property type="entry name" value="RHESUSRHD"/>
</dbReference>
<protein>
    <recommendedName>
        <fullName evidence="8">Ammonium transporter</fullName>
    </recommendedName>
</protein>
<evidence type="ECO:0000256" key="7">
    <source>
        <dbReference type="ARBA" id="ARBA00023177"/>
    </source>
</evidence>